<protein>
    <submittedName>
        <fullName evidence="2">Uncharacterized protein</fullName>
    </submittedName>
</protein>
<organism evidence="2 3">
    <name type="scientific">Venturia inaequalis</name>
    <name type="common">Apple scab fungus</name>
    <dbReference type="NCBI Taxonomy" id="5025"/>
    <lineage>
        <taxon>Eukaryota</taxon>
        <taxon>Fungi</taxon>
        <taxon>Dikarya</taxon>
        <taxon>Ascomycota</taxon>
        <taxon>Pezizomycotina</taxon>
        <taxon>Dothideomycetes</taxon>
        <taxon>Pleosporomycetidae</taxon>
        <taxon>Venturiales</taxon>
        <taxon>Venturiaceae</taxon>
        <taxon>Venturia</taxon>
    </lineage>
</organism>
<name>A0A8H3UA97_VENIN</name>
<sequence>MMRAAFNFSTRRFCLRQACNGRSILPNRRLYSTSPPNAFLRNVFTFRRPPPPSHGARLLLAAATLTPAAMVAISGDNADDTKTGEQKMLEASHEELINRVPKRLENSKKIRRGIYFWIDAYIVEPVCTGLRFLHLVFIFVPVIVTIPVIWLGARKPDRDNERGGTLWWYALLVNSLERAGAAFIK</sequence>
<feature type="transmembrane region" description="Helical" evidence="1">
    <location>
        <begin position="132"/>
        <end position="153"/>
    </location>
</feature>
<dbReference type="EMBL" id="WNWQ01000534">
    <property type="protein sequence ID" value="KAE9966374.1"/>
    <property type="molecule type" value="Genomic_DNA"/>
</dbReference>
<evidence type="ECO:0000313" key="2">
    <source>
        <dbReference type="EMBL" id="KAE9966374.1"/>
    </source>
</evidence>
<keyword evidence="1" id="KW-0472">Membrane</keyword>
<reference evidence="2 3" key="1">
    <citation type="submission" date="2019-11" db="EMBL/GenBank/DDBJ databases">
        <title>Venturia inaequalis Genome Resource.</title>
        <authorList>
            <person name="Lichtner F.J."/>
        </authorList>
    </citation>
    <scope>NUCLEOTIDE SEQUENCE [LARGE SCALE GENOMIC DNA]</scope>
    <source>
        <strain evidence="2">Bline_iso_100314</strain>
    </source>
</reference>
<accession>A0A8H3UA97</accession>
<comment type="caution">
    <text evidence="2">The sequence shown here is derived from an EMBL/GenBank/DDBJ whole genome shotgun (WGS) entry which is preliminary data.</text>
</comment>
<keyword evidence="1" id="KW-1133">Transmembrane helix</keyword>
<evidence type="ECO:0000256" key="1">
    <source>
        <dbReference type="SAM" id="Phobius"/>
    </source>
</evidence>
<feature type="non-terminal residue" evidence="2">
    <location>
        <position position="185"/>
    </location>
</feature>
<dbReference type="Proteomes" id="UP000433883">
    <property type="component" value="Unassembled WGS sequence"/>
</dbReference>
<proteinExistence type="predicted"/>
<dbReference type="AlphaFoldDB" id="A0A8H3UA97"/>
<keyword evidence="1" id="KW-0812">Transmembrane</keyword>
<evidence type="ECO:0000313" key="3">
    <source>
        <dbReference type="Proteomes" id="UP000433883"/>
    </source>
</evidence>
<gene>
    <name evidence="2" type="ORF">BLS_007038</name>
</gene>